<keyword evidence="2" id="KW-1185">Reference proteome</keyword>
<name>A0AAW0BD08_9AGAR</name>
<gene>
    <name evidence="1" type="ORF">VNI00_016215</name>
</gene>
<reference evidence="1 2" key="1">
    <citation type="submission" date="2024-01" db="EMBL/GenBank/DDBJ databases">
        <title>A draft genome for a cacao thread blight-causing isolate of Paramarasmius palmivorus.</title>
        <authorList>
            <person name="Baruah I.K."/>
            <person name="Bukari Y."/>
            <person name="Amoako-Attah I."/>
            <person name="Meinhardt L.W."/>
            <person name="Bailey B.A."/>
            <person name="Cohen S.P."/>
        </authorList>
    </citation>
    <scope>NUCLEOTIDE SEQUENCE [LARGE SCALE GENOMIC DNA]</scope>
    <source>
        <strain evidence="1 2">GH-12</strain>
    </source>
</reference>
<comment type="caution">
    <text evidence="1">The sequence shown here is derived from an EMBL/GenBank/DDBJ whole genome shotgun (WGS) entry which is preliminary data.</text>
</comment>
<dbReference type="Proteomes" id="UP001383192">
    <property type="component" value="Unassembled WGS sequence"/>
</dbReference>
<protein>
    <submittedName>
        <fullName evidence="1">Uncharacterized protein</fullName>
    </submittedName>
</protein>
<evidence type="ECO:0000313" key="2">
    <source>
        <dbReference type="Proteomes" id="UP001383192"/>
    </source>
</evidence>
<accession>A0AAW0BD08</accession>
<organism evidence="1 2">
    <name type="scientific">Paramarasmius palmivorus</name>
    <dbReference type="NCBI Taxonomy" id="297713"/>
    <lineage>
        <taxon>Eukaryota</taxon>
        <taxon>Fungi</taxon>
        <taxon>Dikarya</taxon>
        <taxon>Basidiomycota</taxon>
        <taxon>Agaricomycotina</taxon>
        <taxon>Agaricomycetes</taxon>
        <taxon>Agaricomycetidae</taxon>
        <taxon>Agaricales</taxon>
        <taxon>Marasmiineae</taxon>
        <taxon>Marasmiaceae</taxon>
        <taxon>Paramarasmius</taxon>
    </lineage>
</organism>
<evidence type="ECO:0000313" key="1">
    <source>
        <dbReference type="EMBL" id="KAK7024540.1"/>
    </source>
</evidence>
<dbReference type="AlphaFoldDB" id="A0AAW0BD08"/>
<dbReference type="EMBL" id="JAYKXP010000121">
    <property type="protein sequence ID" value="KAK7024540.1"/>
    <property type="molecule type" value="Genomic_DNA"/>
</dbReference>
<sequence length="214" mass="24398">MFDEEHLEMDVPPNVGSTNVHHEEFFREALLEFQPILYPTVKELKGKKTVLYFPTHGLPSLTQIDRQALLSDDYLPYLDVSCQPPEGAGVIRRTYMITDPAEHYVVVYFHQTRDNCFPRNEFLTSSLESLAEGKRRPWLGPLVAYFVSDDVLDSNTVDAEIEQVVEHLHSIYERLHPDASVLFDALPVDASIKYCSVDDLFESFTSDLCGKGVQ</sequence>
<proteinExistence type="predicted"/>